<protein>
    <submittedName>
        <fullName evidence="3">DUF349 domain-containing protein</fullName>
    </submittedName>
</protein>
<feature type="coiled-coil region" evidence="1">
    <location>
        <begin position="538"/>
        <end position="600"/>
    </location>
</feature>
<evidence type="ECO:0000313" key="4">
    <source>
        <dbReference type="Proteomes" id="UP000616346"/>
    </source>
</evidence>
<keyword evidence="4" id="KW-1185">Reference proteome</keyword>
<gene>
    <name evidence="3" type="ORF">H9626_06930</name>
</gene>
<reference evidence="3 4" key="1">
    <citation type="submission" date="2020-08" db="EMBL/GenBank/DDBJ databases">
        <title>A Genomic Blueprint of the Chicken Gut Microbiome.</title>
        <authorList>
            <person name="Gilroy R."/>
            <person name="Ravi A."/>
            <person name="Getino M."/>
            <person name="Pursley I."/>
            <person name="Horton D.L."/>
            <person name="Alikhan N.-F."/>
            <person name="Baker D."/>
            <person name="Gharbi K."/>
            <person name="Hall N."/>
            <person name="Watson M."/>
            <person name="Adriaenssens E.M."/>
            <person name="Foster-Nyarko E."/>
            <person name="Jarju S."/>
            <person name="Secka A."/>
            <person name="Antonio M."/>
            <person name="Oren A."/>
            <person name="Chaudhuri R."/>
            <person name="La Ragione R.M."/>
            <person name="Hildebrand F."/>
            <person name="Pallen M.J."/>
        </authorList>
    </citation>
    <scope>NUCLEOTIDE SEQUENCE [LARGE SCALE GENOMIC DNA]</scope>
    <source>
        <strain evidence="3 4">Sa1YUN3</strain>
    </source>
</reference>
<dbReference type="InterPro" id="IPR007139">
    <property type="entry name" value="DUF349"/>
</dbReference>
<dbReference type="RefSeq" id="WP_191710035.1">
    <property type="nucleotide sequence ID" value="NZ_JACSPQ010000005.1"/>
</dbReference>
<sequence>MELNETNRPLTEVPVEETSAAPVSTVSATEETESATPRTEIQTQEEVIQRLKEINKDVCNADKQEIDQLKQTFYKLHKAEQDTARKAFVENGGNADEFVPVPDPFEKEFKEVMGAIKEKRNAMTAAQEQEKEENLQKKLAILEKMRMLIESTEDTNKIYNDFKQLQQEWSEIKQIPAGKQNELYRSYQLYTEKFYDMVKLNNEFREYDFKKNLEQKTRLCEAAEKLAEEPDVVSAFHQLQNLHQEFRSIGPVSKELRESLWARFKAASTAVNRRHQQHFEELKEKEQNNLDQKTVICEIAEAMDYDSFKTFSDWEEKTQEILALQAKWKTIGFAPQKMNVKIFERFRAACDEFFRRKAAFFKSVKENMAKNLEKKKELCEKAEALKDSTNWKETAEILTRLQKEWKTIGPVAKKHSDAVWKRFIGACDYFFEQKNKATSSQRSVEQENLAKKEDIIKRLAALEASGITDESAAEQTRALMKEWNEVGFVPFKEKDRIYKEYHSLVDKLFDKLNLSATEKRLSNFKSGLSKEGNLYRDRERLVRTYEGLKNDIQTYENNLGFLNSSSKKGNSLVTEITRKIERLKADLDLVTKKIAAIDEVLKES</sequence>
<dbReference type="EMBL" id="JACSPQ010000005">
    <property type="protein sequence ID" value="MBD8001950.1"/>
    <property type="molecule type" value="Genomic_DNA"/>
</dbReference>
<comment type="caution">
    <text evidence="3">The sequence shown here is derived from an EMBL/GenBank/DDBJ whole genome shotgun (WGS) entry which is preliminary data.</text>
</comment>
<evidence type="ECO:0000256" key="2">
    <source>
        <dbReference type="SAM" id="MobiDB-lite"/>
    </source>
</evidence>
<dbReference type="Proteomes" id="UP000616346">
    <property type="component" value="Unassembled WGS sequence"/>
</dbReference>
<feature type="region of interest" description="Disordered" evidence="2">
    <location>
        <begin position="1"/>
        <end position="43"/>
    </location>
</feature>
<keyword evidence="1" id="KW-0175">Coiled coil</keyword>
<dbReference type="Pfam" id="PF03993">
    <property type="entry name" value="DUF349"/>
    <property type="match status" value="5"/>
</dbReference>
<evidence type="ECO:0000256" key="1">
    <source>
        <dbReference type="SAM" id="Coils"/>
    </source>
</evidence>
<accession>A0ABR8VB41</accession>
<name>A0ABR8VB41_9BACT</name>
<organism evidence="3 4">
    <name type="scientific">Phocaeicola faecium</name>
    <dbReference type="NCBI Taxonomy" id="2762213"/>
    <lineage>
        <taxon>Bacteria</taxon>
        <taxon>Pseudomonadati</taxon>
        <taxon>Bacteroidota</taxon>
        <taxon>Bacteroidia</taxon>
        <taxon>Bacteroidales</taxon>
        <taxon>Bacteroidaceae</taxon>
        <taxon>Phocaeicola</taxon>
    </lineage>
</organism>
<evidence type="ECO:0000313" key="3">
    <source>
        <dbReference type="EMBL" id="MBD8001950.1"/>
    </source>
</evidence>
<proteinExistence type="predicted"/>
<feature type="coiled-coil region" evidence="1">
    <location>
        <begin position="116"/>
        <end position="145"/>
    </location>
</feature>